<keyword evidence="1" id="KW-1133">Transmembrane helix</keyword>
<accession>A0ABV6BTI4</accession>
<evidence type="ECO:0000256" key="1">
    <source>
        <dbReference type="SAM" id="Phobius"/>
    </source>
</evidence>
<keyword evidence="1" id="KW-0472">Membrane</keyword>
<comment type="caution">
    <text evidence="2">The sequence shown here is derived from an EMBL/GenBank/DDBJ whole genome shotgun (WGS) entry which is preliminary data.</text>
</comment>
<feature type="transmembrane region" description="Helical" evidence="1">
    <location>
        <begin position="124"/>
        <end position="141"/>
    </location>
</feature>
<organism evidence="2 3">
    <name type="scientific">Flavobacterium procerum</name>
    <dbReference type="NCBI Taxonomy" id="1455569"/>
    <lineage>
        <taxon>Bacteria</taxon>
        <taxon>Pseudomonadati</taxon>
        <taxon>Bacteroidota</taxon>
        <taxon>Flavobacteriia</taxon>
        <taxon>Flavobacteriales</taxon>
        <taxon>Flavobacteriaceae</taxon>
        <taxon>Flavobacterium</taxon>
    </lineage>
</organism>
<feature type="transmembrane region" description="Helical" evidence="1">
    <location>
        <begin position="213"/>
        <end position="229"/>
    </location>
</feature>
<keyword evidence="3" id="KW-1185">Reference proteome</keyword>
<feature type="transmembrane region" description="Helical" evidence="1">
    <location>
        <begin position="153"/>
        <end position="175"/>
    </location>
</feature>
<evidence type="ECO:0000313" key="3">
    <source>
        <dbReference type="Proteomes" id="UP001589734"/>
    </source>
</evidence>
<dbReference type="InterPro" id="IPR022134">
    <property type="entry name" value="DUF3667"/>
</dbReference>
<dbReference type="Pfam" id="PF12412">
    <property type="entry name" value="DUF3667"/>
    <property type="match status" value="1"/>
</dbReference>
<dbReference type="EMBL" id="JBHLYW010000008">
    <property type="protein sequence ID" value="MFC0077352.1"/>
    <property type="molecule type" value="Genomic_DNA"/>
</dbReference>
<gene>
    <name evidence="2" type="ORF">ACFFLS_09900</name>
</gene>
<feature type="transmembrane region" description="Helical" evidence="1">
    <location>
        <begin position="77"/>
        <end position="94"/>
    </location>
</feature>
<sequence length="246" mass="28858">MTNEYCLNCEQKIAENFCSNCGQSTHTHRYSLQHFFVHDFIHGIFHFDSGFFYTIKELFTRPGHSIREFIQGKRVKHFNFFATVIILLTINYFLSKWTKTELTEVFNKESVSGLSKVIKGYSKFATFLVIPINALLSFFIFRKSQQNYTENLVLNIYLLSGIISFRAFLYLTMIATNDVEVIRTINLIVVFLIFAYTAIFFYQYFSVYSSNRVVLILRVLLISVLFIIIKQGMNNLINEIGIRYLH</sequence>
<keyword evidence="1" id="KW-0812">Transmembrane</keyword>
<reference evidence="2 3" key="1">
    <citation type="submission" date="2024-09" db="EMBL/GenBank/DDBJ databases">
        <authorList>
            <person name="Sun Q."/>
            <person name="Mori K."/>
        </authorList>
    </citation>
    <scope>NUCLEOTIDE SEQUENCE [LARGE SCALE GENOMIC DNA]</scope>
    <source>
        <strain evidence="2 3">CGMCC 1.12926</strain>
    </source>
</reference>
<name>A0ABV6BTI4_9FLAO</name>
<feature type="transmembrane region" description="Helical" evidence="1">
    <location>
        <begin position="181"/>
        <end position="201"/>
    </location>
</feature>
<proteinExistence type="predicted"/>
<protein>
    <submittedName>
        <fullName evidence="2">DUF3667 domain-containing protein</fullName>
    </submittedName>
</protein>
<dbReference type="Proteomes" id="UP001589734">
    <property type="component" value="Unassembled WGS sequence"/>
</dbReference>
<evidence type="ECO:0000313" key="2">
    <source>
        <dbReference type="EMBL" id="MFC0077352.1"/>
    </source>
</evidence>
<dbReference type="RefSeq" id="WP_379685165.1">
    <property type="nucleotide sequence ID" value="NZ_JBHLYW010000008.1"/>
</dbReference>